<dbReference type="Pfam" id="PF00096">
    <property type="entry name" value="zf-C2H2"/>
    <property type="match status" value="2"/>
</dbReference>
<dbReference type="InterPro" id="IPR051059">
    <property type="entry name" value="VerF-like"/>
</dbReference>
<accession>A0AAJ0G7Q4</accession>
<dbReference type="GO" id="GO:0000785">
    <property type="term" value="C:chromatin"/>
    <property type="evidence" value="ECO:0007669"/>
    <property type="project" value="TreeGrafter"/>
</dbReference>
<evidence type="ECO:0000256" key="2">
    <source>
        <dbReference type="ARBA" id="ARBA00022723"/>
    </source>
</evidence>
<name>A0AAJ0G7Q4_9PEZI</name>
<evidence type="ECO:0000313" key="10">
    <source>
        <dbReference type="EMBL" id="KAK3051370.1"/>
    </source>
</evidence>
<dbReference type="FunFam" id="3.30.160.60:FF:000358">
    <property type="entry name" value="zinc finger protein 24"/>
    <property type="match status" value="1"/>
</dbReference>
<keyword evidence="11" id="KW-1185">Reference proteome</keyword>
<dbReference type="GO" id="GO:0000978">
    <property type="term" value="F:RNA polymerase II cis-regulatory region sequence-specific DNA binding"/>
    <property type="evidence" value="ECO:0007669"/>
    <property type="project" value="InterPro"/>
</dbReference>
<feature type="region of interest" description="Disordered" evidence="8">
    <location>
        <begin position="65"/>
        <end position="85"/>
    </location>
</feature>
<dbReference type="Gene3D" id="3.30.160.60">
    <property type="entry name" value="Classic Zinc Finger"/>
    <property type="match status" value="2"/>
</dbReference>
<evidence type="ECO:0000259" key="9">
    <source>
        <dbReference type="PROSITE" id="PS50157"/>
    </source>
</evidence>
<evidence type="ECO:0000256" key="3">
    <source>
        <dbReference type="ARBA" id="ARBA00022737"/>
    </source>
</evidence>
<dbReference type="InterPro" id="IPR036236">
    <property type="entry name" value="Znf_C2H2_sf"/>
</dbReference>
<evidence type="ECO:0000313" key="11">
    <source>
        <dbReference type="Proteomes" id="UP001271007"/>
    </source>
</evidence>
<dbReference type="Pfam" id="PF04082">
    <property type="entry name" value="Fungal_trans"/>
    <property type="match status" value="1"/>
</dbReference>
<dbReference type="AlphaFoldDB" id="A0AAJ0G7Q4"/>
<evidence type="ECO:0000256" key="4">
    <source>
        <dbReference type="ARBA" id="ARBA00022771"/>
    </source>
</evidence>
<feature type="domain" description="C2H2-type" evidence="9">
    <location>
        <begin position="40"/>
        <end position="62"/>
    </location>
</feature>
<reference evidence="10" key="1">
    <citation type="submission" date="2023-04" db="EMBL/GenBank/DDBJ databases">
        <title>Black Yeasts Isolated from many extreme environments.</title>
        <authorList>
            <person name="Coleine C."/>
            <person name="Stajich J.E."/>
            <person name="Selbmann L."/>
        </authorList>
    </citation>
    <scope>NUCLEOTIDE SEQUENCE</scope>
    <source>
        <strain evidence="10">CCFEE 5312</strain>
    </source>
</reference>
<keyword evidence="2" id="KW-0479">Metal-binding</keyword>
<sequence>MTGQRVAATVPHSCHVCPQTFKQAEHLRRHVRRHTKERPFTCEECGKSYARTDTLLRHVRTHRNAIDIPSSQHTQRRRRTLPTPPVLPLNFANDASPLEHAVEAELHNGSHTEVPLSVNANAAPPNDNVCSPIDNIDDLGAWTGPAGSDAIDPWLLNTDFDLAAIEYDIATTMVDWANPPYHMDEATAAPRTSHPTIPGSTRLARQPSPDLNDLGRSSSPPETCISQNWFNRLKPCERPGVSRAVSEGPQHGADDVNENHREDLFQALQPPRAVWRTLPSVQFLNLALELYFERFHPIFPIIHKATFRPKRSNAFILLSMSTIGSLFLGSEEAVAIGTDLFRRLNKVILASWEQHISRSGSEALSMVQAAILGQTFGFLSGNPNDVFMAESFHGTLVSWVRNVTHSRQHVPLDVDMTVSGDELDRSWRKWSYSEQQARLMLALKVHDSELASMFHRPPLLRHDSIIPTSFHVNDKLFSTPSAEAWMAQLQGSPPTVADQSSSLSEWMQSAADTPGIVRTAISNSGFAAYTLLQSINSHVLELRGSGSLDSTRKQQVIAGLTSFQTLMQWQPLSQDDDKFQARALWHLTCMDIFADFDLLECAVRRDGRPSQRTLEHLHQWTVSAEATRCVFHAVLLHEALGAIPLTAEPAIHVGRSLFCAGTLWTALAGCSREHQPHTLHFPALQFPEIRFLGPDIHRELRDKSGIMLPEPSKRWRSLAYGAADLLQRMSRWGLHGDMGRLLVAGLQRDTGGVFGIRQKV</sequence>
<dbReference type="InterPro" id="IPR007219">
    <property type="entry name" value="XnlR_reg_dom"/>
</dbReference>
<keyword evidence="3" id="KW-0677">Repeat</keyword>
<dbReference type="PROSITE" id="PS00028">
    <property type="entry name" value="ZINC_FINGER_C2H2_1"/>
    <property type="match status" value="2"/>
</dbReference>
<feature type="region of interest" description="Disordered" evidence="8">
    <location>
        <begin position="186"/>
        <end position="221"/>
    </location>
</feature>
<organism evidence="10 11">
    <name type="scientific">Extremus antarcticus</name>
    <dbReference type="NCBI Taxonomy" id="702011"/>
    <lineage>
        <taxon>Eukaryota</taxon>
        <taxon>Fungi</taxon>
        <taxon>Dikarya</taxon>
        <taxon>Ascomycota</taxon>
        <taxon>Pezizomycotina</taxon>
        <taxon>Dothideomycetes</taxon>
        <taxon>Dothideomycetidae</taxon>
        <taxon>Mycosphaerellales</taxon>
        <taxon>Extremaceae</taxon>
        <taxon>Extremus</taxon>
    </lineage>
</organism>
<gene>
    <name evidence="10" type="ORF">LTR09_007393</name>
</gene>
<feature type="domain" description="C2H2-type" evidence="9">
    <location>
        <begin position="12"/>
        <end position="39"/>
    </location>
</feature>
<dbReference type="GO" id="GO:0005634">
    <property type="term" value="C:nucleus"/>
    <property type="evidence" value="ECO:0007669"/>
    <property type="project" value="UniProtKB-SubCell"/>
</dbReference>
<dbReference type="PROSITE" id="PS50157">
    <property type="entry name" value="ZINC_FINGER_C2H2_2"/>
    <property type="match status" value="2"/>
</dbReference>
<evidence type="ECO:0000256" key="8">
    <source>
        <dbReference type="SAM" id="MobiDB-lite"/>
    </source>
</evidence>
<keyword evidence="6" id="KW-0539">Nucleus</keyword>
<keyword evidence="5" id="KW-0862">Zinc</keyword>
<dbReference type="PANTHER" id="PTHR40626">
    <property type="entry name" value="MIP31509P"/>
    <property type="match status" value="1"/>
</dbReference>
<comment type="subcellular location">
    <subcellularLocation>
        <location evidence="1">Nucleus</location>
    </subcellularLocation>
</comment>
<dbReference type="SUPFAM" id="SSF57667">
    <property type="entry name" value="beta-beta-alpha zinc fingers"/>
    <property type="match status" value="1"/>
</dbReference>
<dbReference type="Proteomes" id="UP001271007">
    <property type="component" value="Unassembled WGS sequence"/>
</dbReference>
<evidence type="ECO:0000256" key="5">
    <source>
        <dbReference type="ARBA" id="ARBA00022833"/>
    </source>
</evidence>
<evidence type="ECO:0000256" key="7">
    <source>
        <dbReference type="PROSITE-ProRule" id="PRU00042"/>
    </source>
</evidence>
<proteinExistence type="predicted"/>
<keyword evidence="4 7" id="KW-0863">Zinc-finger</keyword>
<protein>
    <recommendedName>
        <fullName evidence="9">C2H2-type domain-containing protein</fullName>
    </recommendedName>
</protein>
<comment type="caution">
    <text evidence="10">The sequence shown here is derived from an EMBL/GenBank/DDBJ whole genome shotgun (WGS) entry which is preliminary data.</text>
</comment>
<dbReference type="InterPro" id="IPR013087">
    <property type="entry name" value="Znf_C2H2_type"/>
</dbReference>
<dbReference type="EMBL" id="JAWDJX010000026">
    <property type="protein sequence ID" value="KAK3051370.1"/>
    <property type="molecule type" value="Genomic_DNA"/>
</dbReference>
<dbReference type="GO" id="GO:0000981">
    <property type="term" value="F:DNA-binding transcription factor activity, RNA polymerase II-specific"/>
    <property type="evidence" value="ECO:0007669"/>
    <property type="project" value="InterPro"/>
</dbReference>
<dbReference type="GO" id="GO:0008270">
    <property type="term" value="F:zinc ion binding"/>
    <property type="evidence" value="ECO:0007669"/>
    <property type="project" value="UniProtKB-KW"/>
</dbReference>
<evidence type="ECO:0000256" key="1">
    <source>
        <dbReference type="ARBA" id="ARBA00004123"/>
    </source>
</evidence>
<dbReference type="SMART" id="SM00355">
    <property type="entry name" value="ZnF_C2H2"/>
    <property type="match status" value="2"/>
</dbReference>
<dbReference type="GO" id="GO:0006351">
    <property type="term" value="P:DNA-templated transcription"/>
    <property type="evidence" value="ECO:0007669"/>
    <property type="project" value="InterPro"/>
</dbReference>
<dbReference type="PANTHER" id="PTHR40626:SF7">
    <property type="entry name" value="TRANSCRIPTION FACTOR, PUTATIVE (AFU_ORTHOLOGUE AFUA_1G04110)-RELATED"/>
    <property type="match status" value="1"/>
</dbReference>
<evidence type="ECO:0000256" key="6">
    <source>
        <dbReference type="ARBA" id="ARBA00023242"/>
    </source>
</evidence>
<dbReference type="CDD" id="cd12148">
    <property type="entry name" value="fungal_TF_MHR"/>
    <property type="match status" value="1"/>
</dbReference>